<accession>A0A2G6E580</accession>
<comment type="caution">
    <text evidence="1">The sequence shown here is derived from an EMBL/GenBank/DDBJ whole genome shotgun (WGS) entry which is preliminary data.</text>
</comment>
<dbReference type="InterPro" id="IPR010743">
    <property type="entry name" value="Methionine_synth_MetW"/>
</dbReference>
<reference evidence="1 2" key="1">
    <citation type="submission" date="2017-10" db="EMBL/GenBank/DDBJ databases">
        <title>Novel microbial diversity and functional potential in the marine mammal oral microbiome.</title>
        <authorList>
            <person name="Dudek N.K."/>
            <person name="Sun C.L."/>
            <person name="Burstein D."/>
            <person name="Kantor R.S."/>
            <person name="Aliaga Goltsman D.S."/>
            <person name="Bik E.M."/>
            <person name="Thomas B.C."/>
            <person name="Banfield J.F."/>
            <person name="Relman D.A."/>
        </authorList>
    </citation>
    <scope>NUCLEOTIDE SEQUENCE [LARGE SCALE GENOMIC DNA]</scope>
    <source>
        <strain evidence="1">DOLZORAL124_49_17</strain>
    </source>
</reference>
<evidence type="ECO:0000313" key="1">
    <source>
        <dbReference type="EMBL" id="PID57022.1"/>
    </source>
</evidence>
<dbReference type="NCBIfam" id="TIGR02081">
    <property type="entry name" value="metW"/>
    <property type="match status" value="1"/>
</dbReference>
<dbReference type="SUPFAM" id="SSF53335">
    <property type="entry name" value="S-adenosyl-L-methionine-dependent methyltransferases"/>
    <property type="match status" value="1"/>
</dbReference>
<name>A0A2G6E580_9BACT</name>
<dbReference type="InterPro" id="IPR029063">
    <property type="entry name" value="SAM-dependent_MTases_sf"/>
</dbReference>
<evidence type="ECO:0000313" key="2">
    <source>
        <dbReference type="Proteomes" id="UP000229740"/>
    </source>
</evidence>
<sequence length="199" mass="22563">MEANPLRIDHKAILDLIPLKASVLDLGCGNGELLYLLIKEKQVRGQGIEIDEQAIYKCVAKGLNVFHDDLDVGLADYEDRSFDYVVLNQSIQQVHHLESVLNDALRVGRKVIVGFPNFAYYRARFQLVFLGKAPTTPSLPFRWYESPNLHFLSISDFVDYCWAKKITIARRVYLGKTGPVTYLPNFRADSGLFVISKSP</sequence>
<dbReference type="CDD" id="cd02440">
    <property type="entry name" value="AdoMet_MTases"/>
    <property type="match status" value="1"/>
</dbReference>
<dbReference type="Pfam" id="PF07021">
    <property type="entry name" value="MetW"/>
    <property type="match status" value="1"/>
</dbReference>
<gene>
    <name evidence="1" type="primary">metW</name>
    <name evidence="1" type="ORF">CSB45_08845</name>
</gene>
<dbReference type="EMBL" id="PDPS01000029">
    <property type="protein sequence ID" value="PID57022.1"/>
    <property type="molecule type" value="Genomic_DNA"/>
</dbReference>
<dbReference type="Gene3D" id="3.40.50.150">
    <property type="entry name" value="Vaccinia Virus protein VP39"/>
    <property type="match status" value="1"/>
</dbReference>
<dbReference type="Proteomes" id="UP000229740">
    <property type="component" value="Unassembled WGS sequence"/>
</dbReference>
<organism evidence="1 2">
    <name type="scientific">candidate division KSB3 bacterium</name>
    <dbReference type="NCBI Taxonomy" id="2044937"/>
    <lineage>
        <taxon>Bacteria</taxon>
        <taxon>candidate division KSB3</taxon>
    </lineage>
</organism>
<protein>
    <submittedName>
        <fullName evidence="1">Methionine biosynthesis protein MetW</fullName>
    </submittedName>
</protein>
<proteinExistence type="predicted"/>
<dbReference type="AlphaFoldDB" id="A0A2G6E580"/>